<evidence type="ECO:0000256" key="1">
    <source>
        <dbReference type="SAM" id="Coils"/>
    </source>
</evidence>
<dbReference type="EMBL" id="AP017470">
    <property type="protein sequence ID" value="BBB32100.1"/>
    <property type="molecule type" value="Genomic_DNA"/>
</dbReference>
<feature type="coiled-coil region" evidence="1">
    <location>
        <begin position="9"/>
        <end position="54"/>
    </location>
</feature>
<name>A0A7R6SYR5_9BACT</name>
<protein>
    <submittedName>
        <fullName evidence="2">Uncharacterized protein</fullName>
    </submittedName>
</protein>
<reference evidence="2 3" key="1">
    <citation type="journal article" date="2012" name="Extremophiles">
        <title>Thermotomaculum hydrothermale gen. nov., sp. nov., a novel heterotrophic thermophile within the phylum Acidobacteria from a deep-sea hydrothermal vent chimney in the Southern Okinawa Trough.</title>
        <authorList>
            <person name="Izumi H."/>
            <person name="Nunoura T."/>
            <person name="Miyazaki M."/>
            <person name="Mino S."/>
            <person name="Toki T."/>
            <person name="Takai K."/>
            <person name="Sako Y."/>
            <person name="Sawabe T."/>
            <person name="Nakagawa S."/>
        </authorList>
    </citation>
    <scope>NUCLEOTIDE SEQUENCE [LARGE SCALE GENOMIC DNA]</scope>
    <source>
        <strain evidence="2 3">AC55</strain>
    </source>
</reference>
<evidence type="ECO:0000313" key="2">
    <source>
        <dbReference type="EMBL" id="BBB32100.1"/>
    </source>
</evidence>
<dbReference type="AlphaFoldDB" id="A0A7R6SYR5"/>
<dbReference type="KEGG" id="thyd:TTHT_0512"/>
<evidence type="ECO:0000313" key="3">
    <source>
        <dbReference type="Proteomes" id="UP000595564"/>
    </source>
</evidence>
<proteinExistence type="predicted"/>
<dbReference type="Proteomes" id="UP000595564">
    <property type="component" value="Chromosome"/>
</dbReference>
<accession>A0A7R6SYR5</accession>
<sequence>MGVLNDEQKKFYEETLKHVKNEIADIDNQIEEELARVKQKLAELQKAKKAALQVYAGACARLGIENDLAGEEESEEFEG</sequence>
<dbReference type="RefSeq" id="WP_201328439.1">
    <property type="nucleotide sequence ID" value="NZ_AP017470.1"/>
</dbReference>
<gene>
    <name evidence="2" type="ORF">TTHT_0512</name>
</gene>
<organism evidence="2 3">
    <name type="scientific">Thermotomaculum hydrothermale</name>
    <dbReference type="NCBI Taxonomy" id="981385"/>
    <lineage>
        <taxon>Bacteria</taxon>
        <taxon>Pseudomonadati</taxon>
        <taxon>Acidobacteriota</taxon>
        <taxon>Holophagae</taxon>
        <taxon>Thermotomaculales</taxon>
        <taxon>Thermotomaculaceae</taxon>
        <taxon>Thermotomaculum</taxon>
    </lineage>
</organism>
<keyword evidence="1" id="KW-0175">Coiled coil</keyword>
<keyword evidence="3" id="KW-1185">Reference proteome</keyword>